<comment type="catalytic activity">
    <reaction evidence="10 11">
        <text>5-amino-1-(5-phospho-D-ribosyl)imidazole-4-carboxylate + L-aspartate + ATP = (2S)-2-[5-amino-1-(5-phospho-beta-D-ribosyl)imidazole-4-carboxamido]succinate + ADP + phosphate + 2 H(+)</text>
        <dbReference type="Rhea" id="RHEA:22628"/>
        <dbReference type="ChEBI" id="CHEBI:15378"/>
        <dbReference type="ChEBI" id="CHEBI:29991"/>
        <dbReference type="ChEBI" id="CHEBI:30616"/>
        <dbReference type="ChEBI" id="CHEBI:43474"/>
        <dbReference type="ChEBI" id="CHEBI:58443"/>
        <dbReference type="ChEBI" id="CHEBI:77657"/>
        <dbReference type="ChEBI" id="CHEBI:456216"/>
        <dbReference type="EC" id="6.3.2.6"/>
    </reaction>
</comment>
<dbReference type="GO" id="GO:0004639">
    <property type="term" value="F:phosphoribosylaminoimidazolesuccinocarboxamide synthase activity"/>
    <property type="evidence" value="ECO:0007669"/>
    <property type="project" value="UniProtKB-EC"/>
</dbReference>
<dbReference type="NCBIfam" id="TIGR00081">
    <property type="entry name" value="purC"/>
    <property type="match status" value="1"/>
</dbReference>
<evidence type="ECO:0000256" key="3">
    <source>
        <dbReference type="ARBA" id="ARBA00012217"/>
    </source>
</evidence>
<gene>
    <name evidence="11" type="primary">purC</name>
    <name evidence="13" type="ORF">ACFFGN_22890</name>
</gene>
<evidence type="ECO:0000256" key="6">
    <source>
        <dbReference type="ARBA" id="ARBA00022741"/>
    </source>
</evidence>
<dbReference type="NCBIfam" id="NF010568">
    <property type="entry name" value="PRK13961.1"/>
    <property type="match status" value="1"/>
</dbReference>
<evidence type="ECO:0000256" key="5">
    <source>
        <dbReference type="ARBA" id="ARBA00022598"/>
    </source>
</evidence>
<dbReference type="EMBL" id="JBHLTC010000030">
    <property type="protein sequence ID" value="MFC0626946.1"/>
    <property type="molecule type" value="Genomic_DNA"/>
</dbReference>
<dbReference type="RefSeq" id="WP_380051092.1">
    <property type="nucleotide sequence ID" value="NZ_JBHLTC010000030.1"/>
</dbReference>
<dbReference type="PANTHER" id="PTHR43700:SF1">
    <property type="entry name" value="PHOSPHORIBOSYLAMINOIMIDAZOLE-SUCCINOCARBOXAMIDE SYNTHASE"/>
    <property type="match status" value="1"/>
</dbReference>
<protein>
    <recommendedName>
        <fullName evidence="4 11">Phosphoribosylaminoimidazole-succinocarboxamide synthase</fullName>
        <ecNumber evidence="3 11">6.3.2.6</ecNumber>
    </recommendedName>
    <alternativeName>
        <fullName evidence="9 11">SAICAR synthetase</fullName>
    </alternativeName>
</protein>
<comment type="similarity">
    <text evidence="2 11">Belongs to the SAICAR synthetase family.</text>
</comment>
<evidence type="ECO:0000256" key="9">
    <source>
        <dbReference type="ARBA" id="ARBA00030409"/>
    </source>
</evidence>
<dbReference type="InterPro" id="IPR018236">
    <property type="entry name" value="SAICAR_synthetase_CS"/>
</dbReference>
<sequence length="282" mass="31038">MKHLHTGKVRDLYSDRDGELLLVASDRVSVYDVVLPTPVPGKGKILNQLSLWWFEQLADVVPNHVISATDVPAAFAGRAIRCRQVDVIQVECIARGYLAGGGWASYRETGLVSGVQLPPGLVEGDRIPAGPIFTPTSKVAPEVGHDEQITFAEVAELTGPELAAKLRDTTLALYNRASAIAEKRGVILADTKFEFGLDAEGELIVADEVCTPDSSRYWRADEWQPGHALPSMDKQYLRDWSSAVEGWDKTAPGPEIPAEVVAELKRRYVAMYEQLTETPWQE</sequence>
<dbReference type="InterPro" id="IPR001636">
    <property type="entry name" value="SAICAR_synth"/>
</dbReference>
<dbReference type="CDD" id="cd01414">
    <property type="entry name" value="SAICAR_synt_Sc"/>
    <property type="match status" value="1"/>
</dbReference>
<dbReference type="SUPFAM" id="SSF56104">
    <property type="entry name" value="SAICAR synthase-like"/>
    <property type="match status" value="1"/>
</dbReference>
<feature type="domain" description="SAICAR synthetase/ADE2 N-terminal" evidence="12">
    <location>
        <begin position="4"/>
        <end position="251"/>
    </location>
</feature>
<name>A0ABV6QSH2_9ACTN</name>
<dbReference type="Proteomes" id="UP001589890">
    <property type="component" value="Unassembled WGS sequence"/>
</dbReference>
<dbReference type="PROSITE" id="PS01058">
    <property type="entry name" value="SAICAR_SYNTHETASE_2"/>
    <property type="match status" value="1"/>
</dbReference>
<evidence type="ECO:0000256" key="11">
    <source>
        <dbReference type="HAMAP-Rule" id="MF_00137"/>
    </source>
</evidence>
<organism evidence="13 14">
    <name type="scientific">Kribbella deserti</name>
    <dbReference type="NCBI Taxonomy" id="1926257"/>
    <lineage>
        <taxon>Bacteria</taxon>
        <taxon>Bacillati</taxon>
        <taxon>Actinomycetota</taxon>
        <taxon>Actinomycetes</taxon>
        <taxon>Propionibacteriales</taxon>
        <taxon>Kribbellaceae</taxon>
        <taxon>Kribbella</taxon>
    </lineage>
</organism>
<keyword evidence="6 11" id="KW-0547">Nucleotide-binding</keyword>
<evidence type="ECO:0000259" key="12">
    <source>
        <dbReference type="Pfam" id="PF01259"/>
    </source>
</evidence>
<dbReference type="InterPro" id="IPR028923">
    <property type="entry name" value="SAICAR_synt/ADE2_N"/>
</dbReference>
<evidence type="ECO:0000313" key="14">
    <source>
        <dbReference type="Proteomes" id="UP001589890"/>
    </source>
</evidence>
<dbReference type="Gene3D" id="3.30.470.20">
    <property type="entry name" value="ATP-grasp fold, B domain"/>
    <property type="match status" value="1"/>
</dbReference>
<dbReference type="EC" id="6.3.2.6" evidence="3 11"/>
<reference evidence="13 14" key="1">
    <citation type="submission" date="2024-09" db="EMBL/GenBank/DDBJ databases">
        <authorList>
            <person name="Sun Q."/>
            <person name="Mori K."/>
        </authorList>
    </citation>
    <scope>NUCLEOTIDE SEQUENCE [LARGE SCALE GENOMIC DNA]</scope>
    <source>
        <strain evidence="13 14">CGMCC 1.15906</strain>
    </source>
</reference>
<dbReference type="HAMAP" id="MF_00137">
    <property type="entry name" value="SAICAR_synth"/>
    <property type="match status" value="1"/>
</dbReference>
<evidence type="ECO:0000256" key="4">
    <source>
        <dbReference type="ARBA" id="ARBA00016460"/>
    </source>
</evidence>
<evidence type="ECO:0000256" key="8">
    <source>
        <dbReference type="ARBA" id="ARBA00022840"/>
    </source>
</evidence>
<dbReference type="Pfam" id="PF01259">
    <property type="entry name" value="SAICAR_synt"/>
    <property type="match status" value="1"/>
</dbReference>
<evidence type="ECO:0000256" key="10">
    <source>
        <dbReference type="ARBA" id="ARBA00048475"/>
    </source>
</evidence>
<keyword evidence="8 11" id="KW-0067">ATP-binding</keyword>
<keyword evidence="5 11" id="KW-0436">Ligase</keyword>
<accession>A0ABV6QSH2</accession>
<dbReference type="PANTHER" id="PTHR43700">
    <property type="entry name" value="PHOSPHORIBOSYLAMINOIMIDAZOLE-SUCCINOCARBOXAMIDE SYNTHASE"/>
    <property type="match status" value="1"/>
</dbReference>
<evidence type="ECO:0000256" key="1">
    <source>
        <dbReference type="ARBA" id="ARBA00004672"/>
    </source>
</evidence>
<comment type="caution">
    <text evidence="13">The sequence shown here is derived from an EMBL/GenBank/DDBJ whole genome shotgun (WGS) entry which is preliminary data.</text>
</comment>
<evidence type="ECO:0000256" key="2">
    <source>
        <dbReference type="ARBA" id="ARBA00010190"/>
    </source>
</evidence>
<keyword evidence="14" id="KW-1185">Reference proteome</keyword>
<evidence type="ECO:0000256" key="7">
    <source>
        <dbReference type="ARBA" id="ARBA00022755"/>
    </source>
</evidence>
<keyword evidence="7 11" id="KW-0658">Purine biosynthesis</keyword>
<evidence type="ECO:0000313" key="13">
    <source>
        <dbReference type="EMBL" id="MFC0626946.1"/>
    </source>
</evidence>
<comment type="pathway">
    <text evidence="1 11">Purine metabolism; IMP biosynthesis via de novo pathway; 5-amino-1-(5-phospho-D-ribosyl)imidazole-4-carboxamide from 5-amino-1-(5-phospho-D-ribosyl)imidazole-4-carboxylate: step 1/2.</text>
</comment>
<dbReference type="Gene3D" id="3.30.200.20">
    <property type="entry name" value="Phosphorylase Kinase, domain 1"/>
    <property type="match status" value="1"/>
</dbReference>
<proteinExistence type="inferred from homology"/>